<dbReference type="Proteomes" id="UP000320806">
    <property type="component" value="Unassembled WGS sequence"/>
</dbReference>
<evidence type="ECO:0000313" key="2">
    <source>
        <dbReference type="Proteomes" id="UP000320806"/>
    </source>
</evidence>
<proteinExistence type="predicted"/>
<gene>
    <name evidence="1" type="ORF">FB459_0690</name>
</gene>
<sequence length="301" mass="32112">MKSIKVTNGHEGMSYAKDGTVKFFESEDGTSWKQVGSSRAPESHEQSTPKIDAAELGDFHAVFVVNSSLPGVGHRFAAGFSNGSGVWGPLTKDGNDLVVNTKGSQANWGPIELELSDQGLIETSPWDNDASTAERTAHPIVRVWKANGEGTFILKSDNVFRAEPVTVEPAEPKKGEENTGDGRFTARIVSVDGNKVTFKPQVDNCDPEPEVPCGPEDGAARSATLAPDARASILVGVNENISAPQWVWTQSVHGAPNLSNYREGSSYVVPSKYTAAEQTYTAILQVKDGRIVAADTVSPGN</sequence>
<comment type="caution">
    <text evidence="1">The sequence shown here is derived from an EMBL/GenBank/DDBJ whole genome shotgun (WGS) entry which is preliminary data.</text>
</comment>
<evidence type="ECO:0000313" key="1">
    <source>
        <dbReference type="EMBL" id="TQJ13282.1"/>
    </source>
</evidence>
<name>A0A542ED78_9MICO</name>
<dbReference type="EMBL" id="VFMO01000001">
    <property type="protein sequence ID" value="TQJ13282.1"/>
    <property type="molecule type" value="Genomic_DNA"/>
</dbReference>
<accession>A0A542ED78</accession>
<protein>
    <submittedName>
        <fullName evidence="1">Uncharacterized protein</fullName>
    </submittedName>
</protein>
<organism evidence="1 2">
    <name type="scientific">Yimella lutea</name>
    <dbReference type="NCBI Taxonomy" id="587872"/>
    <lineage>
        <taxon>Bacteria</taxon>
        <taxon>Bacillati</taxon>
        <taxon>Actinomycetota</taxon>
        <taxon>Actinomycetes</taxon>
        <taxon>Micrococcales</taxon>
        <taxon>Dermacoccaceae</taxon>
        <taxon>Yimella</taxon>
    </lineage>
</organism>
<reference evidence="1 2" key="1">
    <citation type="submission" date="2019-06" db="EMBL/GenBank/DDBJ databases">
        <title>Sequencing the genomes of 1000 actinobacteria strains.</title>
        <authorList>
            <person name="Klenk H.-P."/>
        </authorList>
    </citation>
    <scope>NUCLEOTIDE SEQUENCE [LARGE SCALE GENOMIC DNA]</scope>
    <source>
        <strain evidence="1 2">DSM 19828</strain>
    </source>
</reference>
<dbReference type="AlphaFoldDB" id="A0A542ED78"/>
<keyword evidence="2" id="KW-1185">Reference proteome</keyword>